<feature type="transmembrane region" description="Helical" evidence="8">
    <location>
        <begin position="55"/>
        <end position="76"/>
    </location>
</feature>
<dbReference type="AlphaFoldDB" id="A0A829YBF8"/>
<reference evidence="10" key="1">
    <citation type="submission" date="2020-01" db="EMBL/GenBank/DDBJ databases">
        <title>'Steroidobacter agaridevorans' sp. nov., agar-degrading bacteria isolated from rhizosphere soils.</title>
        <authorList>
            <person name="Ikenaga M."/>
            <person name="Kataoka M."/>
            <person name="Murouchi A."/>
            <person name="Katsuragi S."/>
            <person name="Sakai M."/>
        </authorList>
    </citation>
    <scope>NUCLEOTIDE SEQUENCE [LARGE SCALE GENOMIC DNA]</scope>
    <source>
        <strain evidence="10">YU21-B</strain>
    </source>
</reference>
<dbReference type="GO" id="GO:0005886">
    <property type="term" value="C:plasma membrane"/>
    <property type="evidence" value="ECO:0007669"/>
    <property type="project" value="UniProtKB-SubCell"/>
</dbReference>
<accession>A0A829YBF8</accession>
<evidence type="ECO:0000256" key="4">
    <source>
        <dbReference type="ARBA" id="ARBA00022692"/>
    </source>
</evidence>
<dbReference type="GO" id="GO:0015128">
    <property type="term" value="F:gluconate transmembrane transporter activity"/>
    <property type="evidence" value="ECO:0007669"/>
    <property type="project" value="InterPro"/>
</dbReference>
<evidence type="ECO:0000256" key="3">
    <source>
        <dbReference type="ARBA" id="ARBA00022475"/>
    </source>
</evidence>
<feature type="transmembrane region" description="Helical" evidence="8">
    <location>
        <begin position="335"/>
        <end position="364"/>
    </location>
</feature>
<evidence type="ECO:0000313" key="10">
    <source>
        <dbReference type="Proteomes" id="UP000445000"/>
    </source>
</evidence>
<keyword evidence="3" id="KW-1003">Cell membrane</keyword>
<dbReference type="Pfam" id="PF02447">
    <property type="entry name" value="GntP_permease"/>
    <property type="match status" value="1"/>
</dbReference>
<feature type="transmembrane region" description="Helical" evidence="8">
    <location>
        <begin position="376"/>
        <end position="399"/>
    </location>
</feature>
<keyword evidence="5 8" id="KW-1133">Transmembrane helix</keyword>
<evidence type="ECO:0000256" key="2">
    <source>
        <dbReference type="ARBA" id="ARBA00022448"/>
    </source>
</evidence>
<keyword evidence="4 8" id="KW-0812">Transmembrane</keyword>
<comment type="subcellular location">
    <subcellularLocation>
        <location evidence="1">Cell membrane</location>
        <topology evidence="1">Multi-pass membrane protein</topology>
    </subcellularLocation>
</comment>
<protein>
    <submittedName>
        <fullName evidence="9">Idonate transporter</fullName>
    </submittedName>
</protein>
<evidence type="ECO:0000256" key="7">
    <source>
        <dbReference type="ARBA" id="ARBA00049663"/>
    </source>
</evidence>
<dbReference type="PANTHER" id="PTHR30354">
    <property type="entry name" value="GNT FAMILY GLUCONATE TRANSPORTER"/>
    <property type="match status" value="1"/>
</dbReference>
<name>A0A829YBF8_9GAMM</name>
<evidence type="ECO:0000256" key="1">
    <source>
        <dbReference type="ARBA" id="ARBA00004651"/>
    </source>
</evidence>
<keyword evidence="6 8" id="KW-0472">Membrane</keyword>
<dbReference type="EMBL" id="BLJN01000002">
    <property type="protein sequence ID" value="GFE79952.1"/>
    <property type="molecule type" value="Genomic_DNA"/>
</dbReference>
<evidence type="ECO:0000256" key="6">
    <source>
        <dbReference type="ARBA" id="ARBA00023136"/>
    </source>
</evidence>
<proteinExistence type="inferred from homology"/>
<feature type="transmembrane region" description="Helical" evidence="8">
    <location>
        <begin position="411"/>
        <end position="432"/>
    </location>
</feature>
<comment type="similarity">
    <text evidence="7">Belongs to the GntP permease family.</text>
</comment>
<evidence type="ECO:0000256" key="8">
    <source>
        <dbReference type="SAM" id="Phobius"/>
    </source>
</evidence>
<evidence type="ECO:0000313" key="9">
    <source>
        <dbReference type="EMBL" id="GFE79952.1"/>
    </source>
</evidence>
<dbReference type="Proteomes" id="UP000445000">
    <property type="component" value="Unassembled WGS sequence"/>
</dbReference>
<sequence length="436" mass="45680">MTILGVVFAVALLIALIAILRVQPFVAFIITALVAALVLGLPIEKIPRTIERGIGDMLGSLSIVICLGAMFGKLIADSGAAQRIAEALMHLFGPSRVPLAMALTGFIVGIPLFYNVGFVLMVPLVFSVVYRSKLPPMLVGIPMLSGLSIAHGFLPPHPSPTALVAQFGADMGKTLMYGCLISVPTLLIAGPLFARSLKRIAVGSLDLFKPTTLTEEQLPGTFNSFACALLPVVLISGATVLSYGSFDPATRTLIDFLGNPMLVMLVSLLVGSVTLGVSRGRKLGQLMEGYGHAIRDIAGILLIIGGAGALKQVFVDSGVNTELGDLLGSAPIHPLVLGWLVAFAIRIALGSATVAGLTAAGIVAPLIEISGVDANLMVLAVGAGSLMCSHVNDSAFWMFKEYFQVSLRDTFRSWTMMETLVGSLGLVFVLLLNAAL</sequence>
<dbReference type="InterPro" id="IPR003474">
    <property type="entry name" value="Glcn_transporter"/>
</dbReference>
<dbReference type="PANTHER" id="PTHR30354:SF22">
    <property type="entry name" value="HIGH-AFFINITY GLUCONATE TRANSPORTER"/>
    <property type="match status" value="1"/>
</dbReference>
<evidence type="ECO:0000256" key="5">
    <source>
        <dbReference type="ARBA" id="ARBA00022989"/>
    </source>
</evidence>
<organism evidence="9 10">
    <name type="scientific">Steroidobacter agaridevorans</name>
    <dbReference type="NCBI Taxonomy" id="2695856"/>
    <lineage>
        <taxon>Bacteria</taxon>
        <taxon>Pseudomonadati</taxon>
        <taxon>Pseudomonadota</taxon>
        <taxon>Gammaproteobacteria</taxon>
        <taxon>Steroidobacterales</taxon>
        <taxon>Steroidobacteraceae</taxon>
        <taxon>Steroidobacter</taxon>
    </lineage>
</organism>
<feature type="transmembrane region" description="Helical" evidence="8">
    <location>
        <begin position="174"/>
        <end position="194"/>
    </location>
</feature>
<feature type="transmembrane region" description="Helical" evidence="8">
    <location>
        <begin position="25"/>
        <end position="43"/>
    </location>
</feature>
<dbReference type="PIRSF" id="PIRSF002746">
    <property type="entry name" value="Gluconate_transporter"/>
    <property type="match status" value="1"/>
</dbReference>
<feature type="transmembrane region" description="Helical" evidence="8">
    <location>
        <begin position="225"/>
        <end position="244"/>
    </location>
</feature>
<keyword evidence="10" id="KW-1185">Reference proteome</keyword>
<dbReference type="NCBIfam" id="TIGR00791">
    <property type="entry name" value="gntP"/>
    <property type="match status" value="1"/>
</dbReference>
<feature type="transmembrane region" description="Helical" evidence="8">
    <location>
        <begin position="134"/>
        <end position="154"/>
    </location>
</feature>
<feature type="transmembrane region" description="Helical" evidence="8">
    <location>
        <begin position="256"/>
        <end position="277"/>
    </location>
</feature>
<keyword evidence="2" id="KW-0813">Transport</keyword>
<gene>
    <name evidence="9" type="primary">gntM</name>
    <name evidence="9" type="ORF">GCM10011487_19520</name>
</gene>
<feature type="transmembrane region" description="Helical" evidence="8">
    <location>
        <begin position="297"/>
        <end position="315"/>
    </location>
</feature>
<dbReference type="RefSeq" id="WP_161811701.1">
    <property type="nucleotide sequence ID" value="NZ_BLJN01000002.1"/>
</dbReference>
<feature type="transmembrane region" description="Helical" evidence="8">
    <location>
        <begin position="96"/>
        <end position="122"/>
    </location>
</feature>
<comment type="caution">
    <text evidence="9">The sequence shown here is derived from an EMBL/GenBank/DDBJ whole genome shotgun (WGS) entry which is preliminary data.</text>
</comment>